<protein>
    <submittedName>
        <fullName evidence="1">Uncharacterized protein</fullName>
    </submittedName>
</protein>
<gene>
    <name evidence="1" type="ORF">L2E82_33919</name>
</gene>
<accession>A0ACB9BLL7</accession>
<organism evidence="1 2">
    <name type="scientific">Cichorium intybus</name>
    <name type="common">Chicory</name>
    <dbReference type="NCBI Taxonomy" id="13427"/>
    <lineage>
        <taxon>Eukaryota</taxon>
        <taxon>Viridiplantae</taxon>
        <taxon>Streptophyta</taxon>
        <taxon>Embryophyta</taxon>
        <taxon>Tracheophyta</taxon>
        <taxon>Spermatophyta</taxon>
        <taxon>Magnoliopsida</taxon>
        <taxon>eudicotyledons</taxon>
        <taxon>Gunneridae</taxon>
        <taxon>Pentapetalae</taxon>
        <taxon>asterids</taxon>
        <taxon>campanulids</taxon>
        <taxon>Asterales</taxon>
        <taxon>Asteraceae</taxon>
        <taxon>Cichorioideae</taxon>
        <taxon>Cichorieae</taxon>
        <taxon>Cichoriinae</taxon>
        <taxon>Cichorium</taxon>
    </lineage>
</organism>
<sequence>MFRALKKRKGRRDYEQLISEPTVDDHPLSDPKIIGSTPSPPVKFVLKLRPPVRLNFIEKQMRKVSKVHPLFSLLEKKNRKKKVTAKPEFSRYVQYLKEGGIWDANSAKPVIY</sequence>
<dbReference type="Proteomes" id="UP001055811">
    <property type="component" value="Linkage Group LG06"/>
</dbReference>
<comment type="caution">
    <text evidence="1">The sequence shown here is derived from an EMBL/GenBank/DDBJ whole genome shotgun (WGS) entry which is preliminary data.</text>
</comment>
<reference evidence="2" key="1">
    <citation type="journal article" date="2022" name="Mol. Ecol. Resour.">
        <title>The genomes of chicory, endive, great burdock and yacon provide insights into Asteraceae palaeo-polyploidization history and plant inulin production.</title>
        <authorList>
            <person name="Fan W."/>
            <person name="Wang S."/>
            <person name="Wang H."/>
            <person name="Wang A."/>
            <person name="Jiang F."/>
            <person name="Liu H."/>
            <person name="Zhao H."/>
            <person name="Xu D."/>
            <person name="Zhang Y."/>
        </authorList>
    </citation>
    <scope>NUCLEOTIDE SEQUENCE [LARGE SCALE GENOMIC DNA]</scope>
    <source>
        <strain evidence="2">cv. Punajuju</strain>
    </source>
</reference>
<evidence type="ECO:0000313" key="2">
    <source>
        <dbReference type="Proteomes" id="UP001055811"/>
    </source>
</evidence>
<reference evidence="1 2" key="2">
    <citation type="journal article" date="2022" name="Mol. Ecol. Resour.">
        <title>The genomes of chicory, endive, great burdock and yacon provide insights into Asteraceae paleo-polyploidization history and plant inulin production.</title>
        <authorList>
            <person name="Fan W."/>
            <person name="Wang S."/>
            <person name="Wang H."/>
            <person name="Wang A."/>
            <person name="Jiang F."/>
            <person name="Liu H."/>
            <person name="Zhao H."/>
            <person name="Xu D."/>
            <person name="Zhang Y."/>
        </authorList>
    </citation>
    <scope>NUCLEOTIDE SEQUENCE [LARGE SCALE GENOMIC DNA]</scope>
    <source>
        <strain evidence="2">cv. Punajuju</strain>
        <tissue evidence="1">Leaves</tissue>
    </source>
</reference>
<name>A0ACB9BLL7_CICIN</name>
<proteinExistence type="predicted"/>
<dbReference type="EMBL" id="CM042014">
    <property type="protein sequence ID" value="KAI3722813.1"/>
    <property type="molecule type" value="Genomic_DNA"/>
</dbReference>
<keyword evidence="2" id="KW-1185">Reference proteome</keyword>
<evidence type="ECO:0000313" key="1">
    <source>
        <dbReference type="EMBL" id="KAI3722813.1"/>
    </source>
</evidence>